<dbReference type="CDD" id="cd09854">
    <property type="entry name" value="PIN_VapC-like"/>
    <property type="match status" value="1"/>
</dbReference>
<dbReference type="EC" id="3.1.-.-" evidence="5"/>
<comment type="similarity">
    <text evidence="5">Belongs to the PINc/VapC protein family.</text>
</comment>
<dbReference type="InterPro" id="IPR002716">
    <property type="entry name" value="PIN_dom"/>
</dbReference>
<dbReference type="Pfam" id="PF01850">
    <property type="entry name" value="PIN"/>
    <property type="match status" value="1"/>
</dbReference>
<keyword evidence="6" id="KW-1133">Transmembrane helix</keyword>
<feature type="binding site" evidence="5">
    <location>
        <position position="86"/>
    </location>
    <ligand>
        <name>Mg(2+)</name>
        <dbReference type="ChEBI" id="CHEBI:18420"/>
    </ligand>
</feature>
<keyword evidence="3 5" id="KW-0479">Metal-binding</keyword>
<dbReference type="Gene3D" id="3.40.50.1010">
    <property type="entry name" value="5'-nuclease"/>
    <property type="match status" value="1"/>
</dbReference>
<reference evidence="8 9" key="1">
    <citation type="journal article" date="2021" name="Microorganisms">
        <title>Acidisoma silvae sp. nov. and Acidisomacellulosilytica sp. nov., Two Acidophilic Bacteria Isolated from Decaying Wood, Hydrolyzing Cellulose and Producing Poly-3-hydroxybutyrate.</title>
        <authorList>
            <person name="Mieszkin S."/>
            <person name="Pouder E."/>
            <person name="Uroz S."/>
            <person name="Simon-Colin C."/>
            <person name="Alain K."/>
        </authorList>
    </citation>
    <scope>NUCLEOTIDE SEQUENCE [LARGE SCALE GENOMIC DNA]</scope>
    <source>
        <strain evidence="8 9">HW T5.17</strain>
    </source>
</reference>
<evidence type="ECO:0000256" key="1">
    <source>
        <dbReference type="ARBA" id="ARBA00022649"/>
    </source>
</evidence>
<keyword evidence="1 5" id="KW-1277">Toxin-antitoxin system</keyword>
<name>A0A964E2V5_9PROT</name>
<sequence length="125" mass="13553">MILVDTSVWIDHLRIEDRTLAGLLNSGVVICHPFIIGEIALGSLRNRRRVIDALQGLASLPSVDDATVLSFIEQLGLGGRGIGYVDAHLMTAAAKTAGTTIWTRDRRLRNVAHELSLATPDNLLT</sequence>
<keyword evidence="6" id="KW-0472">Membrane</keyword>
<keyword evidence="2 5" id="KW-0540">Nuclease</keyword>
<keyword evidence="5" id="KW-0800">Toxin</keyword>
<dbReference type="AlphaFoldDB" id="A0A964E2V5"/>
<feature type="domain" description="PIN" evidence="7">
    <location>
        <begin position="2"/>
        <end position="113"/>
    </location>
</feature>
<evidence type="ECO:0000313" key="8">
    <source>
        <dbReference type="EMBL" id="MCB8880035.1"/>
    </source>
</evidence>
<evidence type="ECO:0000313" key="9">
    <source>
        <dbReference type="Proteomes" id="UP000721844"/>
    </source>
</evidence>
<dbReference type="HAMAP" id="MF_00265">
    <property type="entry name" value="VapC_Nob1"/>
    <property type="match status" value="1"/>
</dbReference>
<keyword evidence="6" id="KW-0812">Transmembrane</keyword>
<dbReference type="Proteomes" id="UP000721844">
    <property type="component" value="Unassembled WGS sequence"/>
</dbReference>
<evidence type="ECO:0000256" key="6">
    <source>
        <dbReference type="SAM" id="Phobius"/>
    </source>
</evidence>
<organism evidence="8 9">
    <name type="scientific">Acidisoma cellulosilyticum</name>
    <dbReference type="NCBI Taxonomy" id="2802395"/>
    <lineage>
        <taxon>Bacteria</taxon>
        <taxon>Pseudomonadati</taxon>
        <taxon>Pseudomonadota</taxon>
        <taxon>Alphaproteobacteria</taxon>
        <taxon>Acetobacterales</taxon>
        <taxon>Acidocellaceae</taxon>
        <taxon>Acidisoma</taxon>
    </lineage>
</organism>
<gene>
    <name evidence="5" type="primary">vapC</name>
    <name evidence="8" type="ORF">ACELLULO517_07300</name>
</gene>
<keyword evidence="9" id="KW-1185">Reference proteome</keyword>
<dbReference type="GO" id="GO:0016787">
    <property type="term" value="F:hydrolase activity"/>
    <property type="evidence" value="ECO:0007669"/>
    <property type="project" value="UniProtKB-KW"/>
</dbReference>
<comment type="cofactor">
    <cofactor evidence="5">
        <name>Mg(2+)</name>
        <dbReference type="ChEBI" id="CHEBI:18420"/>
    </cofactor>
</comment>
<evidence type="ECO:0000256" key="4">
    <source>
        <dbReference type="ARBA" id="ARBA00022801"/>
    </source>
</evidence>
<keyword evidence="4 5" id="KW-0378">Hydrolase</keyword>
<dbReference type="InterPro" id="IPR029060">
    <property type="entry name" value="PIN-like_dom_sf"/>
</dbReference>
<dbReference type="EMBL" id="JAESVA010000002">
    <property type="protein sequence ID" value="MCB8880035.1"/>
    <property type="molecule type" value="Genomic_DNA"/>
</dbReference>
<dbReference type="InterPro" id="IPR022907">
    <property type="entry name" value="VapC_family"/>
</dbReference>
<protein>
    <recommendedName>
        <fullName evidence="5">Ribonuclease VapC</fullName>
        <shortName evidence="5">RNase VapC</shortName>
        <ecNumber evidence="5">3.1.-.-</ecNumber>
    </recommendedName>
    <alternativeName>
        <fullName evidence="5">Toxin VapC</fullName>
    </alternativeName>
</protein>
<feature type="binding site" evidence="5">
    <location>
        <position position="5"/>
    </location>
    <ligand>
        <name>Mg(2+)</name>
        <dbReference type="ChEBI" id="CHEBI:18420"/>
    </ligand>
</feature>
<comment type="caution">
    <text evidence="8">The sequence shown here is derived from an EMBL/GenBank/DDBJ whole genome shotgun (WGS) entry which is preliminary data.</text>
</comment>
<feature type="transmembrane region" description="Helical" evidence="6">
    <location>
        <begin position="20"/>
        <end position="41"/>
    </location>
</feature>
<evidence type="ECO:0000259" key="7">
    <source>
        <dbReference type="Pfam" id="PF01850"/>
    </source>
</evidence>
<dbReference type="SUPFAM" id="SSF88723">
    <property type="entry name" value="PIN domain-like"/>
    <property type="match status" value="1"/>
</dbReference>
<evidence type="ECO:0000256" key="5">
    <source>
        <dbReference type="HAMAP-Rule" id="MF_00265"/>
    </source>
</evidence>
<keyword evidence="5" id="KW-0460">Magnesium</keyword>
<comment type="function">
    <text evidence="5">Toxic component of a toxin-antitoxin (TA) system. An RNase.</text>
</comment>
<proteinExistence type="inferred from homology"/>
<dbReference type="GO" id="GO:0004540">
    <property type="term" value="F:RNA nuclease activity"/>
    <property type="evidence" value="ECO:0007669"/>
    <property type="project" value="InterPro"/>
</dbReference>
<dbReference type="RefSeq" id="WP_227306643.1">
    <property type="nucleotide sequence ID" value="NZ_JAESVA010000002.1"/>
</dbReference>
<dbReference type="GO" id="GO:0000287">
    <property type="term" value="F:magnesium ion binding"/>
    <property type="evidence" value="ECO:0007669"/>
    <property type="project" value="UniProtKB-UniRule"/>
</dbReference>
<evidence type="ECO:0000256" key="2">
    <source>
        <dbReference type="ARBA" id="ARBA00022722"/>
    </source>
</evidence>
<evidence type="ECO:0000256" key="3">
    <source>
        <dbReference type="ARBA" id="ARBA00022723"/>
    </source>
</evidence>
<dbReference type="GO" id="GO:0090729">
    <property type="term" value="F:toxin activity"/>
    <property type="evidence" value="ECO:0007669"/>
    <property type="project" value="UniProtKB-KW"/>
</dbReference>
<accession>A0A964E2V5</accession>